<gene>
    <name evidence="1" type="ORF">ACFQW9_04495</name>
</gene>
<organism evidence="1 2">
    <name type="scientific">Streptomyces caviscabies</name>
    <dbReference type="NCBI Taxonomy" id="90079"/>
    <lineage>
        <taxon>Bacteria</taxon>
        <taxon>Bacillati</taxon>
        <taxon>Actinomycetota</taxon>
        <taxon>Actinomycetes</taxon>
        <taxon>Kitasatosporales</taxon>
        <taxon>Streptomycetaceae</taxon>
        <taxon>Streptomyces</taxon>
    </lineage>
</organism>
<comment type="caution">
    <text evidence="1">The sequence shown here is derived from an EMBL/GenBank/DDBJ whole genome shotgun (WGS) entry which is preliminary data.</text>
</comment>
<evidence type="ECO:0008006" key="3">
    <source>
        <dbReference type="Google" id="ProtNLM"/>
    </source>
</evidence>
<evidence type="ECO:0000313" key="1">
    <source>
        <dbReference type="EMBL" id="MFC7349882.1"/>
    </source>
</evidence>
<proteinExistence type="predicted"/>
<name>A0ABW2M4Y1_9ACTN</name>
<reference evidence="2" key="1">
    <citation type="journal article" date="2019" name="Int. J. Syst. Evol. Microbiol.">
        <title>The Global Catalogue of Microorganisms (GCM) 10K type strain sequencing project: providing services to taxonomists for standard genome sequencing and annotation.</title>
        <authorList>
            <consortium name="The Broad Institute Genomics Platform"/>
            <consortium name="The Broad Institute Genome Sequencing Center for Infectious Disease"/>
            <person name="Wu L."/>
            <person name="Ma J."/>
        </authorList>
    </citation>
    <scope>NUCLEOTIDE SEQUENCE [LARGE SCALE GENOMIC DNA]</scope>
    <source>
        <strain evidence="2">ICMP 19430</strain>
    </source>
</reference>
<sequence>MTGPLVLIEPYADRLGGHHQRTLVALAQARPGSLVITPRGVARDTVAALCKADARLLASPSGPFAAALLAASRLAAGLSSTGLRAFRSRCWPRFLRRIPHQVTLVARCLAEASALRTARRLEPNAKAVVILSASEGLHGAAALLGGLPHLRFVHEQVTTEDAAVRFLGQLARRGEKQTVAVCPTRAVGDQLMAAFPGLPMVVRAFAVDDGRRLTDTERVGGRTAFDIPTGEAAVCLVGGWWPYKDIGVIDAALTRLKQPLHLVVTGTPLDEAVLARWRGLSNVRLHTVPGPVSEAVLRLVYAAADAALVARRPGIGKESGLVMDAARLGVPLIVSDHHPDLTALLSGRPWALTFTTSTPDALAEALHEVIRRPPERPGPEVPRLLGMWSAAGQADFLTRTFASLRVEDRRC</sequence>
<dbReference type="Proteomes" id="UP001596509">
    <property type="component" value="Unassembled WGS sequence"/>
</dbReference>
<evidence type="ECO:0000313" key="2">
    <source>
        <dbReference type="Proteomes" id="UP001596509"/>
    </source>
</evidence>
<protein>
    <recommendedName>
        <fullName evidence="3">Glycosyltransferase</fullName>
    </recommendedName>
</protein>
<dbReference type="SUPFAM" id="SSF53756">
    <property type="entry name" value="UDP-Glycosyltransferase/glycogen phosphorylase"/>
    <property type="match status" value="1"/>
</dbReference>
<dbReference type="RefSeq" id="WP_249625514.1">
    <property type="nucleotide sequence ID" value="NZ_JBHTCK010000001.1"/>
</dbReference>
<dbReference type="Gene3D" id="3.40.50.2000">
    <property type="entry name" value="Glycogen Phosphorylase B"/>
    <property type="match status" value="1"/>
</dbReference>
<dbReference type="EMBL" id="JBHTCK010000001">
    <property type="protein sequence ID" value="MFC7349882.1"/>
    <property type="molecule type" value="Genomic_DNA"/>
</dbReference>
<accession>A0ABW2M4Y1</accession>
<keyword evidence="2" id="KW-1185">Reference proteome</keyword>